<dbReference type="GO" id="GO:0003700">
    <property type="term" value="F:DNA-binding transcription factor activity"/>
    <property type="evidence" value="ECO:0007669"/>
    <property type="project" value="TreeGrafter"/>
</dbReference>
<evidence type="ECO:0000313" key="6">
    <source>
        <dbReference type="EMBL" id="SUA45940.1"/>
    </source>
</evidence>
<dbReference type="AlphaFoldDB" id="A0A378WX70"/>
<dbReference type="Gene3D" id="1.10.357.10">
    <property type="entry name" value="Tetracycline Repressor, domain 2"/>
    <property type="match status" value="1"/>
</dbReference>
<evidence type="ECO:0000256" key="2">
    <source>
        <dbReference type="ARBA" id="ARBA00023125"/>
    </source>
</evidence>
<dbReference type="InterPro" id="IPR050109">
    <property type="entry name" value="HTH-type_TetR-like_transc_reg"/>
</dbReference>
<evidence type="ECO:0000256" key="3">
    <source>
        <dbReference type="ARBA" id="ARBA00023163"/>
    </source>
</evidence>
<feature type="DNA-binding region" description="H-T-H motif" evidence="4">
    <location>
        <begin position="41"/>
        <end position="60"/>
    </location>
</feature>
<keyword evidence="1" id="KW-0805">Transcription regulation</keyword>
<dbReference type="InterPro" id="IPR040611">
    <property type="entry name" value="AlkX_C"/>
</dbReference>
<evidence type="ECO:0000259" key="5">
    <source>
        <dbReference type="PROSITE" id="PS50977"/>
    </source>
</evidence>
<organism evidence="6 7">
    <name type="scientific">Nocardia africana</name>
    <dbReference type="NCBI Taxonomy" id="134964"/>
    <lineage>
        <taxon>Bacteria</taxon>
        <taxon>Bacillati</taxon>
        <taxon>Actinomycetota</taxon>
        <taxon>Actinomycetes</taxon>
        <taxon>Mycobacteriales</taxon>
        <taxon>Nocardiaceae</taxon>
        <taxon>Nocardia</taxon>
    </lineage>
</organism>
<dbReference type="InterPro" id="IPR009057">
    <property type="entry name" value="Homeodomain-like_sf"/>
</dbReference>
<sequence>MYDHGVATAPNFQSDMRRLLRERVIETARGLVCTEGWGAVNMSRVAKEVGVSRPVLYKEIGTKQDLADVVIANEVDVFLVGIAEQLAAHPDDVIAGLIAAVEFTLRSGADNMLLKAVLAGRSAPDTALLPALMTEPEPVLGRAIAAVTATVRAQYELASVGEEELTSVAETVVRLALSHLFQPTGPAERALEQIRVVAVGLLEPLLSEV</sequence>
<dbReference type="SUPFAM" id="SSF46689">
    <property type="entry name" value="Homeodomain-like"/>
    <property type="match status" value="1"/>
</dbReference>
<feature type="domain" description="HTH tetR-type" evidence="5">
    <location>
        <begin position="18"/>
        <end position="78"/>
    </location>
</feature>
<reference evidence="6 7" key="1">
    <citation type="submission" date="2018-06" db="EMBL/GenBank/DDBJ databases">
        <authorList>
            <consortium name="Pathogen Informatics"/>
            <person name="Doyle S."/>
        </authorList>
    </citation>
    <scope>NUCLEOTIDE SEQUENCE [LARGE SCALE GENOMIC DNA]</scope>
    <source>
        <strain evidence="6 7">NCTC13184</strain>
    </source>
</reference>
<evidence type="ECO:0000313" key="7">
    <source>
        <dbReference type="Proteomes" id="UP000255082"/>
    </source>
</evidence>
<evidence type="ECO:0000256" key="1">
    <source>
        <dbReference type="ARBA" id="ARBA00023015"/>
    </source>
</evidence>
<dbReference type="Proteomes" id="UP000255082">
    <property type="component" value="Unassembled WGS sequence"/>
</dbReference>
<keyword evidence="3" id="KW-0804">Transcription</keyword>
<name>A0A378WX70_9NOCA</name>
<dbReference type="InterPro" id="IPR001647">
    <property type="entry name" value="HTH_TetR"/>
</dbReference>
<dbReference type="EMBL" id="UGRU01000001">
    <property type="protein sequence ID" value="SUA45940.1"/>
    <property type="molecule type" value="Genomic_DNA"/>
</dbReference>
<protein>
    <recommendedName>
        <fullName evidence="5">HTH tetR-type domain-containing protein</fullName>
    </recommendedName>
</protein>
<evidence type="ECO:0000256" key="4">
    <source>
        <dbReference type="PROSITE-ProRule" id="PRU00335"/>
    </source>
</evidence>
<dbReference type="PANTHER" id="PTHR30055:SF234">
    <property type="entry name" value="HTH-TYPE TRANSCRIPTIONAL REGULATOR BETI"/>
    <property type="match status" value="1"/>
</dbReference>
<accession>A0A378WX70</accession>
<gene>
    <name evidence="6" type="ORF">NCTC13184_04464</name>
</gene>
<dbReference type="GO" id="GO:0000976">
    <property type="term" value="F:transcription cis-regulatory region binding"/>
    <property type="evidence" value="ECO:0007669"/>
    <property type="project" value="TreeGrafter"/>
</dbReference>
<proteinExistence type="predicted"/>
<keyword evidence="2 4" id="KW-0238">DNA-binding</keyword>
<dbReference type="PANTHER" id="PTHR30055">
    <property type="entry name" value="HTH-TYPE TRANSCRIPTIONAL REGULATOR RUTR"/>
    <property type="match status" value="1"/>
</dbReference>
<dbReference type="Pfam" id="PF18556">
    <property type="entry name" value="TetR_C_35"/>
    <property type="match status" value="1"/>
</dbReference>
<dbReference type="PROSITE" id="PS50977">
    <property type="entry name" value="HTH_TETR_2"/>
    <property type="match status" value="1"/>
</dbReference>
<dbReference type="Pfam" id="PF00440">
    <property type="entry name" value="TetR_N"/>
    <property type="match status" value="1"/>
</dbReference>